<dbReference type="Gramene" id="C.cajan_05654.t">
    <property type="protein sequence ID" value="C.cajan_05654.t"/>
    <property type="gene ID" value="C.cajan_05654"/>
</dbReference>
<dbReference type="FunFam" id="3.40.50.720:FF:000003">
    <property type="entry name" value="S-(hydroxymethyl)glutathione dehydrogenase"/>
    <property type="match status" value="1"/>
</dbReference>
<dbReference type="SUPFAM" id="SSF51735">
    <property type="entry name" value="NAD(P)-binding Rossmann-fold domains"/>
    <property type="match status" value="2"/>
</dbReference>
<gene>
    <name evidence="15" type="ORF">KK1_005794</name>
</gene>
<dbReference type="Pfam" id="PF00107">
    <property type="entry name" value="ADH_zinc_N"/>
    <property type="match status" value="2"/>
</dbReference>
<evidence type="ECO:0000256" key="1">
    <source>
        <dbReference type="ARBA" id="ARBA00001947"/>
    </source>
</evidence>
<dbReference type="SUPFAM" id="SSF50129">
    <property type="entry name" value="GroES-like"/>
    <property type="match status" value="3"/>
</dbReference>
<feature type="domain" description="Alcohol dehydrogenase-like N-terminal" evidence="14">
    <location>
        <begin position="40"/>
        <end position="169"/>
    </location>
</feature>
<keyword evidence="12" id="KW-0812">Transmembrane</keyword>
<dbReference type="InterPro" id="IPR036291">
    <property type="entry name" value="NAD(P)-bd_dom_sf"/>
</dbReference>
<evidence type="ECO:0000256" key="12">
    <source>
        <dbReference type="SAM" id="Phobius"/>
    </source>
</evidence>
<dbReference type="InterPro" id="IPR011032">
    <property type="entry name" value="GroES-like_sf"/>
</dbReference>
<evidence type="ECO:0000313" key="16">
    <source>
        <dbReference type="Proteomes" id="UP000075243"/>
    </source>
</evidence>
<dbReference type="GO" id="GO:0004022">
    <property type="term" value="F:alcohol dehydrogenase (NAD+) activity"/>
    <property type="evidence" value="ECO:0007669"/>
    <property type="project" value="UniProtKB-EC"/>
</dbReference>
<comment type="cofactor">
    <cofactor evidence="1 11">
        <name>Zn(2+)</name>
        <dbReference type="ChEBI" id="CHEBI:29105"/>
    </cofactor>
</comment>
<evidence type="ECO:0000259" key="14">
    <source>
        <dbReference type="Pfam" id="PF08240"/>
    </source>
</evidence>
<feature type="domain" description="Alcohol dehydrogenase-like N-terminal" evidence="14">
    <location>
        <begin position="330"/>
        <end position="433"/>
    </location>
</feature>
<evidence type="ECO:0000256" key="3">
    <source>
        <dbReference type="ARBA" id="ARBA00011738"/>
    </source>
</evidence>
<comment type="catalytic activity">
    <reaction evidence="10">
        <text>a primary alcohol + NAD(+) = an aldehyde + NADH + H(+)</text>
        <dbReference type="Rhea" id="RHEA:10736"/>
        <dbReference type="ChEBI" id="CHEBI:15378"/>
        <dbReference type="ChEBI" id="CHEBI:15734"/>
        <dbReference type="ChEBI" id="CHEBI:17478"/>
        <dbReference type="ChEBI" id="CHEBI:57540"/>
        <dbReference type="ChEBI" id="CHEBI:57945"/>
        <dbReference type="EC" id="1.1.1.1"/>
    </reaction>
</comment>
<dbReference type="InterPro" id="IPR013154">
    <property type="entry name" value="ADH-like_N"/>
</dbReference>
<evidence type="ECO:0000256" key="8">
    <source>
        <dbReference type="ARBA" id="ARBA00023027"/>
    </source>
</evidence>
<dbReference type="STRING" id="3821.A0A151U1P5"/>
<sequence length="650" mass="69840">MEDKVAATSEGQPIRCKAAVCRKAGEPLSIEEIIVAPPMPREVRIRVICTSLCHSDITFWKMQVPPAICPRILGHEAVGIVESVGEDVSEVTKGDVVVPIFLPDCGECVDCKSSNSNLCSKFEFNVSPWMPRYATSRFTDLKGETIHHFLFVSSFSEYTVVDIANLTKIDPTIPPNRACLLSCGVSTGVGAAWRTAGVKPGSSVAIFGLGSIGLANVVFSFSILWFIILKHSLEVIGFLVIIEMTGGGADYCFECVGMASLVQEAYASCRKGWGKTIVLGVDKPGSKLSLSCSEVLISGKSLMGCLFGGLKPKSHVPILLKRYMDKVHPAIYPRILGHEAIGVVESVGEDVIEVTKGDVVVPIFLPDCGECIDCKSSKSNLCSKFPFEVSPWMPRYGTSRFTDSKGEIIHHFLSVSSFSEYTVVDIANLVKIDPAIPPNRACLISCGISAGVGAAWRTAGVEPGSTVAIFGLGSIGLAVAEGARLCGATKIIGVDVNPEKYEIGKKFGLTDFVHGGESENKSVSKVIIEMTGGGADYCFECAGMASLMHEAYASCRKGWGKTIVLGVDKPGSKLSLSCSEVLISGKSLMGCLFGGLKPKSHVPILLKRYMDKELNLDGFVTHEVEFKDINKAFDLLIEGQCLRCVIWMDK</sequence>
<dbReference type="EC" id="1.1.1.1" evidence="4"/>
<evidence type="ECO:0000313" key="15">
    <source>
        <dbReference type="EMBL" id="KYP73181.1"/>
    </source>
</evidence>
<keyword evidence="6 11" id="KW-0862">Zinc</keyword>
<dbReference type="InterPro" id="IPR002328">
    <property type="entry name" value="ADH_Zn_CS"/>
</dbReference>
<organism evidence="15 16">
    <name type="scientific">Cajanus cajan</name>
    <name type="common">Pigeon pea</name>
    <name type="synonym">Cajanus indicus</name>
    <dbReference type="NCBI Taxonomy" id="3821"/>
    <lineage>
        <taxon>Eukaryota</taxon>
        <taxon>Viridiplantae</taxon>
        <taxon>Streptophyta</taxon>
        <taxon>Embryophyta</taxon>
        <taxon>Tracheophyta</taxon>
        <taxon>Spermatophyta</taxon>
        <taxon>Magnoliopsida</taxon>
        <taxon>eudicotyledons</taxon>
        <taxon>Gunneridae</taxon>
        <taxon>Pentapetalae</taxon>
        <taxon>rosids</taxon>
        <taxon>fabids</taxon>
        <taxon>Fabales</taxon>
        <taxon>Fabaceae</taxon>
        <taxon>Papilionoideae</taxon>
        <taxon>50 kb inversion clade</taxon>
        <taxon>NPAAA clade</taxon>
        <taxon>indigoferoid/millettioid clade</taxon>
        <taxon>Phaseoleae</taxon>
        <taxon>Cajanus</taxon>
    </lineage>
</organism>
<comment type="subunit">
    <text evidence="3">Homodimer.</text>
</comment>
<dbReference type="AlphaFoldDB" id="A0A151U1P5"/>
<dbReference type="PROSITE" id="PS00059">
    <property type="entry name" value="ADH_ZINC"/>
    <property type="match status" value="2"/>
</dbReference>
<dbReference type="PANTHER" id="PTHR43880:SF7">
    <property type="entry name" value="ALCOHOL DEHYDROGENASE-LIKE 7"/>
    <property type="match status" value="1"/>
</dbReference>
<evidence type="ECO:0000256" key="7">
    <source>
        <dbReference type="ARBA" id="ARBA00023002"/>
    </source>
</evidence>
<dbReference type="GO" id="GO:0046294">
    <property type="term" value="P:formaldehyde catabolic process"/>
    <property type="evidence" value="ECO:0007669"/>
    <property type="project" value="TreeGrafter"/>
</dbReference>
<keyword evidence="12" id="KW-0472">Membrane</keyword>
<keyword evidence="16" id="KW-1185">Reference proteome</keyword>
<proteinExistence type="inferred from homology"/>
<comment type="similarity">
    <text evidence="2">Belongs to the zinc-containing alcohol dehydrogenase family. Class-III subfamily.</text>
</comment>
<evidence type="ECO:0000256" key="11">
    <source>
        <dbReference type="RuleBase" id="RU361277"/>
    </source>
</evidence>
<dbReference type="GO" id="GO:0051903">
    <property type="term" value="F:S-(hydroxymethyl)glutathione dehydrogenase [NAD(P)+] activity"/>
    <property type="evidence" value="ECO:0007669"/>
    <property type="project" value="TreeGrafter"/>
</dbReference>
<protein>
    <recommendedName>
        <fullName evidence="4">alcohol dehydrogenase</fullName>
        <ecNumber evidence="4">1.1.1.1</ecNumber>
    </recommendedName>
</protein>
<dbReference type="GO" id="GO:0005829">
    <property type="term" value="C:cytosol"/>
    <property type="evidence" value="ECO:0007669"/>
    <property type="project" value="TreeGrafter"/>
</dbReference>
<evidence type="ECO:0000256" key="5">
    <source>
        <dbReference type="ARBA" id="ARBA00022723"/>
    </source>
</evidence>
<dbReference type="FunFam" id="3.90.180.10:FF:000007">
    <property type="entry name" value="Alcohol dehydrogenase 6"/>
    <property type="match status" value="2"/>
</dbReference>
<name>A0A151U1P5_CAJCA</name>
<keyword evidence="8" id="KW-0520">NAD</keyword>
<keyword evidence="7" id="KW-0560">Oxidoreductase</keyword>
<dbReference type="Proteomes" id="UP000075243">
    <property type="component" value="Chromosome 2"/>
</dbReference>
<evidence type="ECO:0000256" key="4">
    <source>
        <dbReference type="ARBA" id="ARBA00013190"/>
    </source>
</evidence>
<keyword evidence="5 11" id="KW-0479">Metal-binding</keyword>
<dbReference type="Pfam" id="PF08240">
    <property type="entry name" value="ADH_N"/>
    <property type="match status" value="2"/>
</dbReference>
<evidence type="ECO:0000256" key="9">
    <source>
        <dbReference type="ARBA" id="ARBA00049164"/>
    </source>
</evidence>
<reference evidence="15 16" key="1">
    <citation type="journal article" date="2012" name="Nat. Biotechnol.">
        <title>Draft genome sequence of pigeonpea (Cajanus cajan), an orphan legume crop of resource-poor farmers.</title>
        <authorList>
            <person name="Varshney R.K."/>
            <person name="Chen W."/>
            <person name="Li Y."/>
            <person name="Bharti A.K."/>
            <person name="Saxena R.K."/>
            <person name="Schlueter J.A."/>
            <person name="Donoghue M.T."/>
            <person name="Azam S."/>
            <person name="Fan G."/>
            <person name="Whaley A.M."/>
            <person name="Farmer A.D."/>
            <person name="Sheridan J."/>
            <person name="Iwata A."/>
            <person name="Tuteja R."/>
            <person name="Penmetsa R.V."/>
            <person name="Wu W."/>
            <person name="Upadhyaya H.D."/>
            <person name="Yang S.P."/>
            <person name="Shah T."/>
            <person name="Saxena K.B."/>
            <person name="Michael T."/>
            <person name="McCombie W.R."/>
            <person name="Yang B."/>
            <person name="Zhang G."/>
            <person name="Yang H."/>
            <person name="Wang J."/>
            <person name="Spillane C."/>
            <person name="Cook D.R."/>
            <person name="May G.D."/>
            <person name="Xu X."/>
            <person name="Jackson S.A."/>
        </authorList>
    </citation>
    <scope>NUCLEOTIDE SEQUENCE [LARGE SCALE GENOMIC DNA]</scope>
    <source>
        <strain evidence="16">cv. Asha</strain>
    </source>
</reference>
<evidence type="ECO:0000256" key="2">
    <source>
        <dbReference type="ARBA" id="ARBA00010902"/>
    </source>
</evidence>
<evidence type="ECO:0000259" key="13">
    <source>
        <dbReference type="Pfam" id="PF00107"/>
    </source>
</evidence>
<evidence type="ECO:0000256" key="10">
    <source>
        <dbReference type="ARBA" id="ARBA00049243"/>
    </source>
</evidence>
<keyword evidence="12" id="KW-1133">Transmembrane helix</keyword>
<dbReference type="Gene3D" id="3.40.50.720">
    <property type="entry name" value="NAD(P)-binding Rossmann-like Domain"/>
    <property type="match status" value="2"/>
</dbReference>
<evidence type="ECO:0000256" key="6">
    <source>
        <dbReference type="ARBA" id="ARBA00022833"/>
    </source>
</evidence>
<dbReference type="InterPro" id="IPR013149">
    <property type="entry name" value="ADH-like_C"/>
</dbReference>
<dbReference type="GO" id="GO:0008270">
    <property type="term" value="F:zinc ion binding"/>
    <property type="evidence" value="ECO:0007669"/>
    <property type="project" value="InterPro"/>
</dbReference>
<feature type="domain" description="Alcohol dehydrogenase-like C-terminal" evidence="13">
    <location>
        <begin position="241"/>
        <end position="313"/>
    </location>
</feature>
<comment type="catalytic activity">
    <reaction evidence="9">
        <text>a secondary alcohol + NAD(+) = a ketone + NADH + H(+)</text>
        <dbReference type="Rhea" id="RHEA:10740"/>
        <dbReference type="ChEBI" id="CHEBI:15378"/>
        <dbReference type="ChEBI" id="CHEBI:17087"/>
        <dbReference type="ChEBI" id="CHEBI:35681"/>
        <dbReference type="ChEBI" id="CHEBI:57540"/>
        <dbReference type="ChEBI" id="CHEBI:57945"/>
        <dbReference type="EC" id="1.1.1.1"/>
    </reaction>
</comment>
<dbReference type="EMBL" id="CM003604">
    <property type="protein sequence ID" value="KYP73181.1"/>
    <property type="molecule type" value="Genomic_DNA"/>
</dbReference>
<feature type="transmembrane region" description="Helical" evidence="12">
    <location>
        <begin position="204"/>
        <end position="228"/>
    </location>
</feature>
<dbReference type="Gene3D" id="3.90.180.10">
    <property type="entry name" value="Medium-chain alcohol dehydrogenases, catalytic domain"/>
    <property type="match status" value="2"/>
</dbReference>
<dbReference type="PANTHER" id="PTHR43880">
    <property type="entry name" value="ALCOHOL DEHYDROGENASE"/>
    <property type="match status" value="1"/>
</dbReference>
<feature type="domain" description="Alcohol dehydrogenase-like C-terminal" evidence="13">
    <location>
        <begin position="475"/>
        <end position="599"/>
    </location>
</feature>
<accession>A0A151U1P5</accession>